<dbReference type="SMART" id="SM00827">
    <property type="entry name" value="PKS_AT"/>
    <property type="match status" value="1"/>
</dbReference>
<dbReference type="Proteomes" id="UP000598146">
    <property type="component" value="Unassembled WGS sequence"/>
</dbReference>
<name>A0A931CJW3_9ACTN</name>
<gene>
    <name evidence="4" type="ORF">I4J89_49100</name>
</gene>
<dbReference type="SUPFAM" id="SSF53901">
    <property type="entry name" value="Thiolase-like"/>
    <property type="match status" value="1"/>
</dbReference>
<reference evidence="4" key="1">
    <citation type="submission" date="2020-11" db="EMBL/GenBank/DDBJ databases">
        <title>Isolation and identification of active actinomycetes.</title>
        <authorList>
            <person name="Sun X."/>
        </authorList>
    </citation>
    <scope>NUCLEOTIDE SEQUENCE</scope>
    <source>
        <strain evidence="4">NEAU-A11</strain>
    </source>
</reference>
<dbReference type="InterPro" id="IPR016039">
    <property type="entry name" value="Thiolase-like"/>
</dbReference>
<sequence>HVDWSAGAVRLLTEPVPWERGERPRRAGVSSFGVSGTNAHVVIEESPLPVPEPEDGGLPVPWLLSGHSEAALRAQAARLLPHVADRGVAYTLATGRAALPERAAVLGRDRDELREGLAALVAGRASPGVLRGTAGRHRTAFLFTGQGAQRAGMGRELAAAFPVFAEVWDQALTLMGAGGEGTEAAQKGLFAFEVAMCRLWESWGVRPDFLLGHSIGELAAAHVAGVMSLADACRLVAARGRLMQALPAGGAMLAVEASEAEVADLPVAAVNGPDSVVISGPEALIEEVAATWGARGRRVRRLNVSHAFHSAAMEPMLAEFGEVAAGIRYER</sequence>
<dbReference type="AlphaFoldDB" id="A0A931CJW3"/>
<keyword evidence="5" id="KW-1185">Reference proteome</keyword>
<feature type="non-terminal residue" evidence="4">
    <location>
        <position position="1"/>
    </location>
</feature>
<evidence type="ECO:0000313" key="4">
    <source>
        <dbReference type="EMBL" id="MBG0569372.1"/>
    </source>
</evidence>
<dbReference type="InterPro" id="IPR050091">
    <property type="entry name" value="PKS_NRPS_Biosynth_Enz"/>
</dbReference>
<feature type="non-terminal residue" evidence="4">
    <location>
        <position position="331"/>
    </location>
</feature>
<comment type="caution">
    <text evidence="4">The sequence shown here is derived from an EMBL/GenBank/DDBJ whole genome shotgun (WGS) entry which is preliminary data.</text>
</comment>
<accession>A0A931CJW3</accession>
<proteinExistence type="predicted"/>
<dbReference type="EMBL" id="JADQTO010000101">
    <property type="protein sequence ID" value="MBG0569372.1"/>
    <property type="molecule type" value="Genomic_DNA"/>
</dbReference>
<dbReference type="Gene3D" id="3.40.47.10">
    <property type="match status" value="1"/>
</dbReference>
<organism evidence="4 5">
    <name type="scientific">Actinoplanes aureus</name>
    <dbReference type="NCBI Taxonomy" id="2792083"/>
    <lineage>
        <taxon>Bacteria</taxon>
        <taxon>Bacillati</taxon>
        <taxon>Actinomycetota</taxon>
        <taxon>Actinomycetes</taxon>
        <taxon>Micromonosporales</taxon>
        <taxon>Micromonosporaceae</taxon>
        <taxon>Actinoplanes</taxon>
    </lineage>
</organism>
<dbReference type="InterPro" id="IPR014043">
    <property type="entry name" value="Acyl_transferase_dom"/>
</dbReference>
<evidence type="ECO:0000313" key="5">
    <source>
        <dbReference type="Proteomes" id="UP000598146"/>
    </source>
</evidence>
<dbReference type="PANTHER" id="PTHR43775:SF51">
    <property type="entry name" value="INACTIVE PHENOLPHTHIOCEROL SYNTHESIS POLYKETIDE SYNTHASE TYPE I PKS1-RELATED"/>
    <property type="match status" value="1"/>
</dbReference>
<dbReference type="PANTHER" id="PTHR43775">
    <property type="entry name" value="FATTY ACID SYNTHASE"/>
    <property type="match status" value="1"/>
</dbReference>
<dbReference type="GO" id="GO:0004312">
    <property type="term" value="F:fatty acid synthase activity"/>
    <property type="evidence" value="ECO:0007669"/>
    <property type="project" value="TreeGrafter"/>
</dbReference>
<protein>
    <submittedName>
        <fullName evidence="4">Type I polyketide synthase</fullName>
    </submittedName>
</protein>
<dbReference type="InterPro" id="IPR016035">
    <property type="entry name" value="Acyl_Trfase/lysoPLipase"/>
</dbReference>
<keyword evidence="1" id="KW-0808">Transferase</keyword>
<dbReference type="RefSeq" id="WP_196421104.1">
    <property type="nucleotide sequence ID" value="NZ_JADQTO010000101.1"/>
</dbReference>
<keyword evidence="2" id="KW-0012">Acyltransferase</keyword>
<evidence type="ECO:0000256" key="1">
    <source>
        <dbReference type="ARBA" id="ARBA00022679"/>
    </source>
</evidence>
<dbReference type="Gene3D" id="3.30.70.3290">
    <property type="match status" value="1"/>
</dbReference>
<evidence type="ECO:0000259" key="3">
    <source>
        <dbReference type="SMART" id="SM00827"/>
    </source>
</evidence>
<dbReference type="InterPro" id="IPR001227">
    <property type="entry name" value="Ac_transferase_dom_sf"/>
</dbReference>
<dbReference type="InterPro" id="IPR016036">
    <property type="entry name" value="Malonyl_transacylase_ACP-bd"/>
</dbReference>
<dbReference type="SUPFAM" id="SSF52151">
    <property type="entry name" value="FabD/lysophospholipase-like"/>
    <property type="match status" value="1"/>
</dbReference>
<dbReference type="Pfam" id="PF00698">
    <property type="entry name" value="Acyl_transf_1"/>
    <property type="match status" value="1"/>
</dbReference>
<dbReference type="SUPFAM" id="SSF55048">
    <property type="entry name" value="Probable ACP-binding domain of malonyl-CoA ACP transacylase"/>
    <property type="match status" value="1"/>
</dbReference>
<evidence type="ECO:0000256" key="2">
    <source>
        <dbReference type="ARBA" id="ARBA00023315"/>
    </source>
</evidence>
<dbReference type="Pfam" id="PF16197">
    <property type="entry name" value="KAsynt_C_assoc"/>
    <property type="match status" value="1"/>
</dbReference>
<dbReference type="Gene3D" id="3.40.366.10">
    <property type="entry name" value="Malonyl-Coenzyme A Acyl Carrier Protein, domain 2"/>
    <property type="match status" value="1"/>
</dbReference>
<feature type="domain" description="Malonyl-CoA:ACP transacylase (MAT)" evidence="3">
    <location>
        <begin position="142"/>
        <end position="331"/>
    </location>
</feature>
<dbReference type="GO" id="GO:0006633">
    <property type="term" value="P:fatty acid biosynthetic process"/>
    <property type="evidence" value="ECO:0007669"/>
    <property type="project" value="TreeGrafter"/>
</dbReference>
<dbReference type="InterPro" id="IPR032821">
    <property type="entry name" value="PKS_assoc"/>
</dbReference>